<dbReference type="InterPro" id="IPR012577">
    <property type="entry name" value="NIPSNAP"/>
</dbReference>
<gene>
    <name evidence="2" type="ORF">J2X11_000385</name>
</gene>
<dbReference type="GO" id="GO:0004497">
    <property type="term" value="F:monooxygenase activity"/>
    <property type="evidence" value="ECO:0007669"/>
    <property type="project" value="UniProtKB-KW"/>
</dbReference>
<organism evidence="2 3">
    <name type="scientific">Aeromicrobium panaciterrae</name>
    <dbReference type="NCBI Taxonomy" id="363861"/>
    <lineage>
        <taxon>Bacteria</taxon>
        <taxon>Bacillati</taxon>
        <taxon>Actinomycetota</taxon>
        <taxon>Actinomycetes</taxon>
        <taxon>Propionibacteriales</taxon>
        <taxon>Nocardioidaceae</taxon>
        <taxon>Aeromicrobium</taxon>
    </lineage>
</organism>
<dbReference type="Pfam" id="PF07978">
    <property type="entry name" value="NIPSNAP"/>
    <property type="match status" value="1"/>
</dbReference>
<protein>
    <submittedName>
        <fullName evidence="2">Quinol monooxygenase YgiN</fullName>
    </submittedName>
</protein>
<dbReference type="EMBL" id="JAVDWH010000001">
    <property type="protein sequence ID" value="MDR7085546.1"/>
    <property type="molecule type" value="Genomic_DNA"/>
</dbReference>
<reference evidence="2 3" key="1">
    <citation type="submission" date="2023-07" db="EMBL/GenBank/DDBJ databases">
        <title>Sorghum-associated microbial communities from plants grown in Nebraska, USA.</title>
        <authorList>
            <person name="Schachtman D."/>
        </authorList>
    </citation>
    <scope>NUCLEOTIDE SEQUENCE [LARGE SCALE GENOMIC DNA]</scope>
    <source>
        <strain evidence="2 3">BE248</strain>
    </source>
</reference>
<proteinExistence type="predicted"/>
<evidence type="ECO:0000313" key="3">
    <source>
        <dbReference type="Proteomes" id="UP001257739"/>
    </source>
</evidence>
<comment type="caution">
    <text evidence="2">The sequence shown here is derived from an EMBL/GenBank/DDBJ whole genome shotgun (WGS) entry which is preliminary data.</text>
</comment>
<keyword evidence="2" id="KW-0503">Monooxygenase</keyword>
<sequence>MPHLSDRCCSVVELRQYTMVPGRRDELIEVFEREFVETQEAVGSHVVGIFTDLDDPDRFVWLRGFASNDERSTALRAFYTGPAWRAHGAQAAATMTDSDDVLLLQPGRGLPETSASEPSTYGVTVYALEPGTDDAAAVSAAPTDALAVFRTHPGPNGFPALPVREGEQVVVVLTAGDPSETPLPGATVLQQLRLAPTPRSALR</sequence>
<dbReference type="RefSeq" id="WP_309966064.1">
    <property type="nucleotide sequence ID" value="NZ_JAVDWH010000001.1"/>
</dbReference>
<name>A0ABU1UK43_9ACTN</name>
<keyword evidence="3" id="KW-1185">Reference proteome</keyword>
<dbReference type="Proteomes" id="UP001257739">
    <property type="component" value="Unassembled WGS sequence"/>
</dbReference>
<evidence type="ECO:0000259" key="1">
    <source>
        <dbReference type="Pfam" id="PF07978"/>
    </source>
</evidence>
<evidence type="ECO:0000313" key="2">
    <source>
        <dbReference type="EMBL" id="MDR7085546.1"/>
    </source>
</evidence>
<dbReference type="Gene3D" id="3.30.70.100">
    <property type="match status" value="1"/>
</dbReference>
<feature type="domain" description="NIPSNAP" evidence="1">
    <location>
        <begin position="12"/>
        <end position="94"/>
    </location>
</feature>
<accession>A0ABU1UK43</accession>
<dbReference type="InterPro" id="IPR011008">
    <property type="entry name" value="Dimeric_a/b-barrel"/>
</dbReference>
<keyword evidence="2" id="KW-0560">Oxidoreductase</keyword>
<dbReference type="SUPFAM" id="SSF54909">
    <property type="entry name" value="Dimeric alpha+beta barrel"/>
    <property type="match status" value="1"/>
</dbReference>